<comment type="caution">
    <text evidence="2">The sequence shown here is derived from an EMBL/GenBank/DDBJ whole genome shotgun (WGS) entry which is preliminary data.</text>
</comment>
<keyword evidence="2" id="KW-0378">Hydrolase</keyword>
<organism evidence="2 3">
    <name type="scientific">Membranihabitans marinus</name>
    <dbReference type="NCBI Taxonomy" id="1227546"/>
    <lineage>
        <taxon>Bacteria</taxon>
        <taxon>Pseudomonadati</taxon>
        <taxon>Bacteroidota</taxon>
        <taxon>Saprospiria</taxon>
        <taxon>Saprospirales</taxon>
        <taxon>Saprospiraceae</taxon>
        <taxon>Membranihabitans</taxon>
    </lineage>
</organism>
<dbReference type="Gene3D" id="3.40.50.850">
    <property type="entry name" value="Isochorismatase-like"/>
    <property type="match status" value="1"/>
</dbReference>
<dbReference type="InterPro" id="IPR036380">
    <property type="entry name" value="Isochorismatase-like_sf"/>
</dbReference>
<gene>
    <name evidence="2" type="ORF">KUV50_15530</name>
</gene>
<evidence type="ECO:0000313" key="3">
    <source>
        <dbReference type="Proteomes" id="UP000753961"/>
    </source>
</evidence>
<dbReference type="RefSeq" id="WP_222581100.1">
    <property type="nucleotide sequence ID" value="NZ_JAHVHU010000015.1"/>
</dbReference>
<dbReference type="Proteomes" id="UP000753961">
    <property type="component" value="Unassembled WGS sequence"/>
</dbReference>
<dbReference type="CDD" id="cd01012">
    <property type="entry name" value="YcaC_related"/>
    <property type="match status" value="1"/>
</dbReference>
<evidence type="ECO:0000259" key="1">
    <source>
        <dbReference type="Pfam" id="PF00857"/>
    </source>
</evidence>
<evidence type="ECO:0000313" key="2">
    <source>
        <dbReference type="EMBL" id="MBY5959563.1"/>
    </source>
</evidence>
<dbReference type="InterPro" id="IPR000868">
    <property type="entry name" value="Isochorismatase-like_dom"/>
</dbReference>
<feature type="domain" description="Isochorismatase-like" evidence="1">
    <location>
        <begin position="13"/>
        <end position="161"/>
    </location>
</feature>
<dbReference type="Pfam" id="PF00857">
    <property type="entry name" value="Isochorismatase"/>
    <property type="match status" value="1"/>
</dbReference>
<protein>
    <submittedName>
        <fullName evidence="2">Hydrolase</fullName>
    </submittedName>
</protein>
<dbReference type="GO" id="GO:0016787">
    <property type="term" value="F:hydrolase activity"/>
    <property type="evidence" value="ECO:0007669"/>
    <property type="project" value="UniProtKB-KW"/>
</dbReference>
<accession>A0A953LBA9</accession>
<keyword evidence="3" id="KW-1185">Reference proteome</keyword>
<dbReference type="EMBL" id="JAHVHU010000015">
    <property type="protein sequence ID" value="MBY5959563.1"/>
    <property type="molecule type" value="Genomic_DNA"/>
</dbReference>
<dbReference type="PANTHER" id="PTHR14119:SF3">
    <property type="entry name" value="ISOCHORISMATASE DOMAIN-CONTAINING PROTEIN 2"/>
    <property type="match status" value="1"/>
</dbReference>
<reference evidence="2" key="1">
    <citation type="submission" date="2021-06" db="EMBL/GenBank/DDBJ databases">
        <title>44 bacteria genomes isolated from Dapeng, Shenzhen.</title>
        <authorList>
            <person name="Zheng W."/>
            <person name="Yu S."/>
            <person name="Huang Y."/>
        </authorList>
    </citation>
    <scope>NUCLEOTIDE SEQUENCE</scope>
    <source>
        <strain evidence="2">DP5N28-2</strain>
    </source>
</reference>
<dbReference type="PANTHER" id="PTHR14119">
    <property type="entry name" value="HYDROLASE"/>
    <property type="match status" value="1"/>
</dbReference>
<dbReference type="SUPFAM" id="SSF52499">
    <property type="entry name" value="Isochorismatase-like hydrolases"/>
    <property type="match status" value="1"/>
</dbReference>
<dbReference type="AlphaFoldDB" id="A0A953LBA9"/>
<sequence>MKHSAAIPTRDNTALIIIDVQERLLPVISEGDELIRNVNILISGARIIGIPLLFTEQYPKGLGPTCASVQKESGDQVVEKISFSCMGNSTFVEEIKKLNANHLILAGAEAHICVLNTALDALDQNYTVHLVADAVSSLTPANRHFGIERLRQSGAMICTTEMILFQLLKQAGTDTFKRISKLIK</sequence>
<name>A0A953LBA9_9BACT</name>
<dbReference type="InterPro" id="IPR050993">
    <property type="entry name" value="Isochorismatase_domain"/>
</dbReference>
<proteinExistence type="predicted"/>